<dbReference type="RefSeq" id="WP_264788764.1">
    <property type="nucleotide sequence ID" value="NZ_AP026867.1"/>
</dbReference>
<dbReference type="InterPro" id="IPR006558">
    <property type="entry name" value="LamG-like"/>
</dbReference>
<dbReference type="SMART" id="SM00560">
    <property type="entry name" value="LamGL"/>
    <property type="match status" value="2"/>
</dbReference>
<dbReference type="InterPro" id="IPR043543">
    <property type="entry name" value="PAPPA/PAPPA2"/>
</dbReference>
<dbReference type="NCBIfam" id="TIGR04183">
    <property type="entry name" value="Por_Secre_tail"/>
    <property type="match status" value="1"/>
</dbReference>
<dbReference type="GO" id="GO:0004222">
    <property type="term" value="F:metalloendopeptidase activity"/>
    <property type="evidence" value="ECO:0007669"/>
    <property type="project" value="TreeGrafter"/>
</dbReference>
<dbReference type="GO" id="GO:0005615">
    <property type="term" value="C:extracellular space"/>
    <property type="evidence" value="ECO:0007669"/>
    <property type="project" value="TreeGrafter"/>
</dbReference>
<evidence type="ECO:0000259" key="5">
    <source>
        <dbReference type="SMART" id="SM00560"/>
    </source>
</evidence>
<dbReference type="PANTHER" id="PTHR46130">
    <property type="entry name" value="LAMGL DOMAIN-CONTAINING PROTEIN"/>
    <property type="match status" value="1"/>
</dbReference>
<dbReference type="KEGG" id="aup:AsAng_0042330"/>
<feature type="compositionally biased region" description="Polar residues" evidence="3">
    <location>
        <begin position="890"/>
        <end position="907"/>
    </location>
</feature>
<reference evidence="6" key="1">
    <citation type="submission" date="2022-09" db="EMBL/GenBank/DDBJ databases">
        <title>Aureispira anguillicida sp. nov., isolated from Leptocephalus of Japanese eel Anguilla japonica.</title>
        <authorList>
            <person name="Yuasa K."/>
            <person name="Mekata T."/>
            <person name="Ikunari K."/>
        </authorList>
    </citation>
    <scope>NUCLEOTIDE SEQUENCE</scope>
    <source>
        <strain evidence="6">EL160426</strain>
    </source>
</reference>
<dbReference type="Pfam" id="PF13385">
    <property type="entry name" value="Laminin_G_3"/>
    <property type="match status" value="3"/>
</dbReference>
<dbReference type="SUPFAM" id="SSF51126">
    <property type="entry name" value="Pectin lyase-like"/>
    <property type="match status" value="1"/>
</dbReference>
<feature type="domain" description="LamG-like jellyroll fold" evidence="5">
    <location>
        <begin position="946"/>
        <end position="1082"/>
    </location>
</feature>
<dbReference type="SUPFAM" id="SSF49899">
    <property type="entry name" value="Concanavalin A-like lectins/glucanases"/>
    <property type="match status" value="3"/>
</dbReference>
<feature type="chain" id="PRO_5037173551" evidence="4">
    <location>
        <begin position="19"/>
        <end position="1852"/>
    </location>
</feature>
<dbReference type="Gene3D" id="2.60.40.1260">
    <property type="entry name" value="Lamin Tail domain"/>
    <property type="match status" value="1"/>
</dbReference>
<dbReference type="Pfam" id="PF18962">
    <property type="entry name" value="Por_Secre_tail"/>
    <property type="match status" value="1"/>
</dbReference>
<dbReference type="PANTHER" id="PTHR46130:SF3">
    <property type="entry name" value="CHROMOSOME UNDETERMINED SCAFFOLD_33, WHOLE GENOME SHOTGUN SEQUENCE"/>
    <property type="match status" value="1"/>
</dbReference>
<dbReference type="EMBL" id="AP026867">
    <property type="protein sequence ID" value="BDS13495.1"/>
    <property type="molecule type" value="Genomic_DNA"/>
</dbReference>
<keyword evidence="1 4" id="KW-0732">Signal</keyword>
<dbReference type="Proteomes" id="UP001060919">
    <property type="component" value="Chromosome"/>
</dbReference>
<dbReference type="InterPro" id="IPR013783">
    <property type="entry name" value="Ig-like_fold"/>
</dbReference>
<dbReference type="Pfam" id="PF00932">
    <property type="entry name" value="LTD"/>
    <property type="match status" value="1"/>
</dbReference>
<evidence type="ECO:0000256" key="2">
    <source>
        <dbReference type="ARBA" id="ARBA00023157"/>
    </source>
</evidence>
<evidence type="ECO:0000256" key="3">
    <source>
        <dbReference type="SAM" id="MobiDB-lite"/>
    </source>
</evidence>
<name>A0A916DVF2_9BACT</name>
<dbReference type="Gene3D" id="2.60.40.10">
    <property type="entry name" value="Immunoglobulins"/>
    <property type="match status" value="1"/>
</dbReference>
<dbReference type="GO" id="GO:0006508">
    <property type="term" value="P:proteolysis"/>
    <property type="evidence" value="ECO:0007669"/>
    <property type="project" value="TreeGrafter"/>
</dbReference>
<evidence type="ECO:0000256" key="4">
    <source>
        <dbReference type="SAM" id="SignalP"/>
    </source>
</evidence>
<sequence>MKNLFSVLLLFCCTQAMWATSFSVTNLNDAGAGSLRQAIIDANADGSATAGSPHIIDISLTGIINTNSAMPSIVNHITITGHASGNTIFRAAANPNYRLFHINGAVTVVFNNLILQGGDPGGSNPGGGILNAGGIFTLNNCVIDGNKTGAAAGGHGGGISQSSGSLSINNSTLKNNDGGTFGRGGAINIDMGTATLSNCTVHDNLCGFNGGGIFAANSSILTLINCTVVDNSTTYNNAGFAAGGVYYHFGVLHMTNTILANNSSTAIPNADLNSLAATYTGTNNQNIVESCNGFNAGFCGSAAFFSTSTDPNLAAVSQCGLQDIYRPNTGSIAINNGTTTGAPTTDICGNAWVANPDIGSVESVNPASALDFDGNNDFVAIASPFTGFSNEITVEAWINVQNVTTGAGLGQATANIDNITTNVWSLELNGDNTISFHINDAGTIRIAKSTSLFNGTGWHHVVGVAGPTETAIYVDGTKEATTTGISSNIQNNASASLHLGKDVRYASGRFLDGQMDEVRIWTEALCANKIIARKDCQLVGNESNLVHYYNFNQGSAAGTNTTETSLLDRQTNQSAQNGALTNFALTTATSNWISGASNGITGSCSSAFPEIDLQGNGLSIINNDNTPSLSDHTDCGTIDPASGAVVRTFTIDNTAGMNSLTVSSIFNTNTTDFTVGGISFPAVIPQGTATTFTVTFDPTSLGLKTATLVIVNDDCDENNYLFALQGMGAVLEKIAITEWLTSPSGSNSQEQWVEIYNYGSSSIDLQNWRIKDEDTDDDLITASSYSIPAGGYVILANDKANFEALWFNGCAQTEVIEVSGLTLDVVDEIHLENSLGVTIWSIAYNNDETSGRATHYTESPSFATTTWGNKTTPGIVRAGNDVTASLGYEKNNSTVDPNATTATNGDVGSPLNSSFALPELTRGDALTFDDTDDYINIPDHNLFDVSAVTIEGWVYWTNSGNTVDFLTAKGNEELEIHTGGGAGNNSLRFIPTNSVYIDAPAESFQPNQWNHIACVYNPSTSFGEIYVNGIPTGATNTGSNPLNTPITTSATDFRIGARSDNTFFVGGQMDEIRVWNIARTEEEIREHMHLTLVGCETNLIAYYQMNDGTSSSTVSDKSGKGNTGTLTNMNPSTDWVPSTVNIGHDVSDASNSQTIANITTGSVPFTNANMTMFFHNHSNSEDFTVVYQAFAPNTTSGIDAVTIYQNTMWTINKSTSTKTFRADYEFTYPAGTFTALEASKYALYWRPMNATGNWSKLGTAQHVTTNTIKFRNISLTGQFMVAMESESTISDLRGNMYVFDGVDDYIDATTATGLPQGNASRTIEAWVKTGLPTTANYNNILSWGRRAANLRNSIGIRNGNLSFVGESNDLDGSVLINDDEWHHIACVFDGTTLSLYVDGVLDIAAAKTLNTTDQNLVLGTIALPASGEFWAGNLEEVRIWNTARSLAELRENMHLTLKGNETGLVSYYQFNTDDPVGTANGVKDAIGNNHGTTVNMAPVAYIPSEVAVAGGVSDRINIGSGGIYNFPNTNVTIEFGSTTPNGEVVISRIETEKPHGWNSLTGDVDNEYFIINNYGSNQTFTALVDMTFNRMNYISPTDIGMAQAVSPLHIYKRKSNDFGATWGSTLGGADAASAGSNGSISYNTSNGITSFSQIVILNVGANSDLPVEFVRFDAQRINQEQVELNWITGSETNNQGFQIERMLEHETSFAPVGWIDGQGNTPNTTYYQFIDDNNYQGASYYRLKQIDFDGSIEYSEIRVIKGAQQGKMLVETYPNPVNANLSIRFKVIPKGVKTANVRILDARGQLVYQLQHKIHSYQELHLNSLKDWPPAIYMLSIELDNGEQMTQKFIKE</sequence>
<dbReference type="InterPro" id="IPR026444">
    <property type="entry name" value="Secre_tail"/>
</dbReference>
<dbReference type="NCBIfam" id="NF012200">
    <property type="entry name" value="choice_anch_D"/>
    <property type="match status" value="1"/>
</dbReference>
<proteinExistence type="predicted"/>
<keyword evidence="7" id="KW-1185">Reference proteome</keyword>
<feature type="domain" description="LamG-like jellyroll fold" evidence="5">
    <location>
        <begin position="1319"/>
        <end position="1447"/>
    </location>
</feature>
<feature type="signal peptide" evidence="4">
    <location>
        <begin position="1"/>
        <end position="18"/>
    </location>
</feature>
<dbReference type="GO" id="GO:0007166">
    <property type="term" value="P:cell surface receptor signaling pathway"/>
    <property type="evidence" value="ECO:0007669"/>
    <property type="project" value="TreeGrafter"/>
</dbReference>
<dbReference type="GO" id="GO:0005975">
    <property type="term" value="P:carbohydrate metabolic process"/>
    <property type="evidence" value="ECO:0007669"/>
    <property type="project" value="UniProtKB-ARBA"/>
</dbReference>
<keyword evidence="2" id="KW-1015">Disulfide bond</keyword>
<accession>A0A916DVF2</accession>
<evidence type="ECO:0000313" key="7">
    <source>
        <dbReference type="Proteomes" id="UP001060919"/>
    </source>
</evidence>
<feature type="compositionally biased region" description="Polar residues" evidence="3">
    <location>
        <begin position="1123"/>
        <end position="1134"/>
    </location>
</feature>
<dbReference type="InterPro" id="IPR036415">
    <property type="entry name" value="Lamin_tail_dom_sf"/>
</dbReference>
<dbReference type="InterPro" id="IPR059226">
    <property type="entry name" value="Choice_anch_Q_dom"/>
</dbReference>
<evidence type="ECO:0000313" key="6">
    <source>
        <dbReference type="EMBL" id="BDS13495.1"/>
    </source>
</evidence>
<dbReference type="InterPro" id="IPR001322">
    <property type="entry name" value="Lamin_tail_dom"/>
</dbReference>
<gene>
    <name evidence="6" type="ORF">AsAng_0042330</name>
</gene>
<dbReference type="SUPFAM" id="SSF74853">
    <property type="entry name" value="Lamin A/C globular tail domain"/>
    <property type="match status" value="1"/>
</dbReference>
<dbReference type="Gene3D" id="2.60.120.200">
    <property type="match status" value="3"/>
</dbReference>
<organism evidence="6 7">
    <name type="scientific">Aureispira anguillae</name>
    <dbReference type="NCBI Taxonomy" id="2864201"/>
    <lineage>
        <taxon>Bacteria</taxon>
        <taxon>Pseudomonadati</taxon>
        <taxon>Bacteroidota</taxon>
        <taxon>Saprospiria</taxon>
        <taxon>Saprospirales</taxon>
        <taxon>Saprospiraceae</taxon>
        <taxon>Aureispira</taxon>
    </lineage>
</organism>
<dbReference type="NCBIfam" id="NF041518">
    <property type="entry name" value="choice_anch_Q"/>
    <property type="match status" value="1"/>
</dbReference>
<evidence type="ECO:0000256" key="1">
    <source>
        <dbReference type="ARBA" id="ARBA00022729"/>
    </source>
</evidence>
<dbReference type="GO" id="GO:0004553">
    <property type="term" value="F:hydrolase activity, hydrolyzing O-glycosyl compounds"/>
    <property type="evidence" value="ECO:0007669"/>
    <property type="project" value="UniProtKB-ARBA"/>
</dbReference>
<dbReference type="InterPro" id="IPR011050">
    <property type="entry name" value="Pectin_lyase_fold/virulence"/>
</dbReference>
<feature type="region of interest" description="Disordered" evidence="3">
    <location>
        <begin position="1111"/>
        <end position="1134"/>
    </location>
</feature>
<protein>
    <submittedName>
        <fullName evidence="6">Choice-of-anchor D domain-containing protein</fullName>
    </submittedName>
</protein>
<feature type="region of interest" description="Disordered" evidence="3">
    <location>
        <begin position="888"/>
        <end position="907"/>
    </location>
</feature>
<dbReference type="InterPro" id="IPR013320">
    <property type="entry name" value="ConA-like_dom_sf"/>
</dbReference>